<feature type="transmembrane region" description="Helical" evidence="1">
    <location>
        <begin position="6"/>
        <end position="25"/>
    </location>
</feature>
<proteinExistence type="predicted"/>
<organism evidence="2 3">
    <name type="scientific">Fadolivirus FV1/VV64</name>
    <dbReference type="NCBI Taxonomy" id="3070911"/>
    <lineage>
        <taxon>Viruses</taxon>
        <taxon>Varidnaviria</taxon>
        <taxon>Bamfordvirae</taxon>
        <taxon>Nucleocytoviricota</taxon>
        <taxon>Megaviricetes</taxon>
        <taxon>Imitervirales</taxon>
        <taxon>Mimiviridae</taxon>
        <taxon>Klosneuvirinae</taxon>
        <taxon>Fadolivirus</taxon>
        <taxon>Fadolivirus algeromassiliense</taxon>
    </lineage>
</organism>
<reference evidence="2 3" key="1">
    <citation type="submission" date="2020-04" db="EMBL/GenBank/DDBJ databases">
        <title>Advantages and limits of metagenomic assembly and binning of a giant virus.</title>
        <authorList>
            <person name="Schulz F."/>
            <person name="Andreani J."/>
            <person name="Francis R."/>
            <person name="Boudjemaa H."/>
            <person name="Bou Khalil J.Y."/>
            <person name="Lee J."/>
            <person name="La Scola B."/>
            <person name="Woyke T."/>
        </authorList>
    </citation>
    <scope>NUCLEOTIDE SEQUENCE [LARGE SCALE GENOMIC DNA]</scope>
    <source>
        <strain evidence="2 3">FV1/VV64</strain>
    </source>
</reference>
<keyword evidence="3" id="KW-1185">Reference proteome</keyword>
<evidence type="ECO:0000256" key="1">
    <source>
        <dbReference type="SAM" id="Phobius"/>
    </source>
</evidence>
<keyword evidence="1" id="KW-0472">Membrane</keyword>
<protein>
    <submittedName>
        <fullName evidence="2">Uncharacterized protein</fullName>
    </submittedName>
</protein>
<accession>A0A7D3UVM2</accession>
<feature type="transmembrane region" description="Helical" evidence="1">
    <location>
        <begin position="46"/>
        <end position="68"/>
    </location>
</feature>
<dbReference type="Proteomes" id="UP001162001">
    <property type="component" value="Segment"/>
</dbReference>
<keyword evidence="1" id="KW-1133">Transmembrane helix</keyword>
<evidence type="ECO:0000313" key="3">
    <source>
        <dbReference type="Proteomes" id="UP001162001"/>
    </source>
</evidence>
<sequence>MFQGTMLIMPVIVGIIVFIIGFNLISKSNQDERDGQCRSKGWAKGVGIFSMIWFGFIVISVIAMIYIMRKTQTI</sequence>
<name>A0A7D3UVM2_9VIRU</name>
<dbReference type="EMBL" id="MT418680">
    <property type="protein sequence ID" value="QKF94154.1"/>
    <property type="molecule type" value="Genomic_DNA"/>
</dbReference>
<evidence type="ECO:0000313" key="2">
    <source>
        <dbReference type="EMBL" id="QKF94154.1"/>
    </source>
</evidence>
<gene>
    <name evidence="2" type="ORF">Fadolivirus_1_696</name>
</gene>
<keyword evidence="1" id="KW-0812">Transmembrane</keyword>